<evidence type="ECO:0000313" key="3">
    <source>
        <dbReference type="EMBL" id="KAJ1182219.1"/>
    </source>
</evidence>
<feature type="compositionally biased region" description="Polar residues" evidence="1">
    <location>
        <begin position="39"/>
        <end position="53"/>
    </location>
</feature>
<evidence type="ECO:0000313" key="4">
    <source>
        <dbReference type="Proteomes" id="UP001066276"/>
    </source>
</evidence>
<organism evidence="3 4">
    <name type="scientific">Pleurodeles waltl</name>
    <name type="common">Iberian ribbed newt</name>
    <dbReference type="NCBI Taxonomy" id="8319"/>
    <lineage>
        <taxon>Eukaryota</taxon>
        <taxon>Metazoa</taxon>
        <taxon>Chordata</taxon>
        <taxon>Craniata</taxon>
        <taxon>Vertebrata</taxon>
        <taxon>Euteleostomi</taxon>
        <taxon>Amphibia</taxon>
        <taxon>Batrachia</taxon>
        <taxon>Caudata</taxon>
        <taxon>Salamandroidea</taxon>
        <taxon>Salamandridae</taxon>
        <taxon>Pleurodelinae</taxon>
        <taxon>Pleurodeles</taxon>
    </lineage>
</organism>
<dbReference type="AlphaFoldDB" id="A0AAV7U1F2"/>
<protein>
    <submittedName>
        <fullName evidence="3">Uncharacterized protein</fullName>
    </submittedName>
</protein>
<gene>
    <name evidence="3" type="ORF">NDU88_007413</name>
</gene>
<keyword evidence="2" id="KW-0812">Transmembrane</keyword>
<feature type="transmembrane region" description="Helical" evidence="2">
    <location>
        <begin position="126"/>
        <end position="150"/>
    </location>
</feature>
<keyword evidence="2" id="KW-1133">Transmembrane helix</keyword>
<accession>A0AAV7U1F2</accession>
<comment type="caution">
    <text evidence="3">The sequence shown here is derived from an EMBL/GenBank/DDBJ whole genome shotgun (WGS) entry which is preliminary data.</text>
</comment>
<evidence type="ECO:0000256" key="1">
    <source>
        <dbReference type="SAM" id="MobiDB-lite"/>
    </source>
</evidence>
<reference evidence="3" key="1">
    <citation type="journal article" date="2022" name="bioRxiv">
        <title>Sequencing and chromosome-scale assembly of the giantPleurodeles waltlgenome.</title>
        <authorList>
            <person name="Brown T."/>
            <person name="Elewa A."/>
            <person name="Iarovenko S."/>
            <person name="Subramanian E."/>
            <person name="Araus A.J."/>
            <person name="Petzold A."/>
            <person name="Susuki M."/>
            <person name="Suzuki K.-i.T."/>
            <person name="Hayashi T."/>
            <person name="Toyoda A."/>
            <person name="Oliveira C."/>
            <person name="Osipova E."/>
            <person name="Leigh N.D."/>
            <person name="Simon A."/>
            <person name="Yun M.H."/>
        </authorList>
    </citation>
    <scope>NUCLEOTIDE SEQUENCE</scope>
    <source>
        <strain evidence="3">20211129_DDA</strain>
        <tissue evidence="3">Liver</tissue>
    </source>
</reference>
<evidence type="ECO:0000256" key="2">
    <source>
        <dbReference type="SAM" id="Phobius"/>
    </source>
</evidence>
<proteinExistence type="predicted"/>
<feature type="region of interest" description="Disordered" evidence="1">
    <location>
        <begin position="1"/>
        <end position="89"/>
    </location>
</feature>
<feature type="compositionally biased region" description="Acidic residues" evidence="1">
    <location>
        <begin position="56"/>
        <end position="80"/>
    </location>
</feature>
<dbReference type="Proteomes" id="UP001066276">
    <property type="component" value="Chromosome 3_2"/>
</dbReference>
<sequence length="170" mass="18706">MKEGLQLPGVANDEDPDLGFPEAMTQSSLLPEEDLTVTAGAQGQRTHLASQGNPEADYEEGNPEADYEEGNPEADYEDVEAGTGTSQESLGSRNLRYHLCPNLAVSSRFKELTLKETAMTPSHLSVFWFVTFLLSVSFLMCQFGVSAMFFDILVWEECYVVGSGALHFPR</sequence>
<name>A0AAV7U1F2_PLEWA</name>
<keyword evidence="2" id="KW-0472">Membrane</keyword>
<dbReference type="EMBL" id="JANPWB010000006">
    <property type="protein sequence ID" value="KAJ1182219.1"/>
    <property type="molecule type" value="Genomic_DNA"/>
</dbReference>
<keyword evidence="4" id="KW-1185">Reference proteome</keyword>